<proteinExistence type="predicted"/>
<keyword evidence="4" id="KW-1185">Reference proteome</keyword>
<dbReference type="Pfam" id="PF01476">
    <property type="entry name" value="LysM"/>
    <property type="match status" value="1"/>
</dbReference>
<protein>
    <submittedName>
        <fullName evidence="3">LysM peptidoglycan-binding domain-containing protein</fullName>
    </submittedName>
</protein>
<dbReference type="Proteomes" id="UP000367750">
    <property type="component" value="Unassembled WGS sequence"/>
</dbReference>
<dbReference type="EMBL" id="VYKK01000005">
    <property type="protein sequence ID" value="KAA9006507.1"/>
    <property type="molecule type" value="Genomic_DNA"/>
</dbReference>
<evidence type="ECO:0000259" key="2">
    <source>
        <dbReference type="SMART" id="SM00257"/>
    </source>
</evidence>
<feature type="domain" description="LysM" evidence="2">
    <location>
        <begin position="78"/>
        <end position="128"/>
    </location>
</feature>
<dbReference type="SMART" id="SM00257">
    <property type="entry name" value="LysM"/>
    <property type="match status" value="1"/>
</dbReference>
<evidence type="ECO:0000313" key="3">
    <source>
        <dbReference type="EMBL" id="KAA9006507.1"/>
    </source>
</evidence>
<keyword evidence="1" id="KW-0472">Membrane</keyword>
<evidence type="ECO:0000313" key="4">
    <source>
        <dbReference type="Proteomes" id="UP000367750"/>
    </source>
</evidence>
<dbReference type="AlphaFoldDB" id="A0A5J5GER2"/>
<keyword evidence="1" id="KW-0812">Transmembrane</keyword>
<evidence type="ECO:0000256" key="1">
    <source>
        <dbReference type="SAM" id="Phobius"/>
    </source>
</evidence>
<comment type="caution">
    <text evidence="3">The sequence shown here is derived from an EMBL/GenBank/DDBJ whole genome shotgun (WGS) entry which is preliminary data.</text>
</comment>
<dbReference type="CDD" id="cd00118">
    <property type="entry name" value="LysM"/>
    <property type="match status" value="1"/>
</dbReference>
<accession>A0A5J5GER2</accession>
<organism evidence="3 4">
    <name type="scientific">Paenibacillus spiritus</name>
    <dbReference type="NCBI Taxonomy" id="2496557"/>
    <lineage>
        <taxon>Bacteria</taxon>
        <taxon>Bacillati</taxon>
        <taxon>Bacillota</taxon>
        <taxon>Bacilli</taxon>
        <taxon>Bacillales</taxon>
        <taxon>Paenibacillaceae</taxon>
        <taxon>Paenibacillus</taxon>
    </lineage>
</organism>
<dbReference type="RefSeq" id="WP_150457337.1">
    <property type="nucleotide sequence ID" value="NZ_VYKK01000005.1"/>
</dbReference>
<dbReference type="Gene3D" id="3.10.350.10">
    <property type="entry name" value="LysM domain"/>
    <property type="match status" value="1"/>
</dbReference>
<reference evidence="3 4" key="1">
    <citation type="submission" date="2019-09" db="EMBL/GenBank/DDBJ databases">
        <title>Bacillus ochoae sp. nov., Paenibacillus whitsoniae sp. nov., Paenibacillus spiritus sp. nov. Isolated from the Mars Exploration Rover during spacecraft assembly.</title>
        <authorList>
            <person name="Seuylemezian A."/>
            <person name="Vaishampayan P."/>
        </authorList>
    </citation>
    <scope>NUCLEOTIDE SEQUENCE [LARGE SCALE GENOMIC DNA]</scope>
    <source>
        <strain evidence="3 4">MER_111</strain>
    </source>
</reference>
<feature type="transmembrane region" description="Helical" evidence="1">
    <location>
        <begin position="45"/>
        <end position="67"/>
    </location>
</feature>
<keyword evidence="1" id="KW-1133">Transmembrane helix</keyword>
<dbReference type="InterPro" id="IPR036779">
    <property type="entry name" value="LysM_dom_sf"/>
</dbReference>
<dbReference type="InterPro" id="IPR018392">
    <property type="entry name" value="LysM"/>
</dbReference>
<gene>
    <name evidence="3" type="ORF">F4V43_06070</name>
</gene>
<sequence>MLKYSTYRSIYEEKPAAPSELHRGIIDYTSGTLTVSRRLFNRENLISLMIVLLLTVSGFTVVGSVFANSVSSLAPEKRIVVSYGDTLWEIAREHKPEAMRTVVYVEAIKDLNGLEDGSIQAGDILSLPRME</sequence>
<dbReference type="OrthoDB" id="9801998at2"/>
<name>A0A5J5GER2_9BACL</name>